<sequence length="174" mass="19146">MVFIPMFAGVLCVCSCRRREFCMCVHREPFALTAGGVLNGRRGADFSNGRSDISRCRFRLGDELLLGGAELVVLDAVIWGRQLHASLLHAGGRRGEKFTGAEMEMEREAASDKTIEVDKTESAMRKYRNTLPPPHPNTVPPQGRVGTSRYPAMTAVGSYPLNGDDLVPLWPAVR</sequence>
<evidence type="ECO:0000313" key="2">
    <source>
        <dbReference type="Proteomes" id="UP000006591"/>
    </source>
</evidence>
<accession>A0A0E0H5P3</accession>
<organism evidence="1">
    <name type="scientific">Oryza nivara</name>
    <name type="common">Indian wild rice</name>
    <name type="synonym">Oryza sativa f. spontanea</name>
    <dbReference type="NCBI Taxonomy" id="4536"/>
    <lineage>
        <taxon>Eukaryota</taxon>
        <taxon>Viridiplantae</taxon>
        <taxon>Streptophyta</taxon>
        <taxon>Embryophyta</taxon>
        <taxon>Tracheophyta</taxon>
        <taxon>Spermatophyta</taxon>
        <taxon>Magnoliopsida</taxon>
        <taxon>Liliopsida</taxon>
        <taxon>Poales</taxon>
        <taxon>Poaceae</taxon>
        <taxon>BOP clade</taxon>
        <taxon>Oryzoideae</taxon>
        <taxon>Oryzeae</taxon>
        <taxon>Oryzinae</taxon>
        <taxon>Oryza</taxon>
    </lineage>
</organism>
<dbReference type="AlphaFoldDB" id="A0A0E0H5P3"/>
<keyword evidence="2" id="KW-1185">Reference proteome</keyword>
<reference evidence="1" key="1">
    <citation type="submission" date="2015-04" db="UniProtKB">
        <authorList>
            <consortium name="EnsemblPlants"/>
        </authorList>
    </citation>
    <scope>IDENTIFICATION</scope>
    <source>
        <strain evidence="1">SL10</strain>
    </source>
</reference>
<reference evidence="1" key="2">
    <citation type="submission" date="2018-04" db="EMBL/GenBank/DDBJ databases">
        <title>OnivRS2 (Oryza nivara Reference Sequence Version 2).</title>
        <authorList>
            <person name="Zhang J."/>
            <person name="Kudrna D."/>
            <person name="Lee S."/>
            <person name="Talag J."/>
            <person name="Rajasekar S."/>
            <person name="Welchert J."/>
            <person name="Hsing Y.-I."/>
            <person name="Wing R.A."/>
        </authorList>
    </citation>
    <scope>NUCLEOTIDE SEQUENCE [LARGE SCALE GENOMIC DNA]</scope>
    <source>
        <strain evidence="1">SL10</strain>
    </source>
</reference>
<dbReference type="HOGENOM" id="CLU_1557650_0_0_1"/>
<dbReference type="Gramene" id="ONIVA04G23720.1">
    <property type="protein sequence ID" value="ONIVA04G23720.1"/>
    <property type="gene ID" value="ONIVA04G23720"/>
</dbReference>
<protein>
    <submittedName>
        <fullName evidence="1">Uncharacterized protein</fullName>
    </submittedName>
</protein>
<dbReference type="EnsemblPlants" id="ONIVA04G23720.1">
    <property type="protein sequence ID" value="ONIVA04G23720.1"/>
    <property type="gene ID" value="ONIVA04G23720"/>
</dbReference>
<evidence type="ECO:0000313" key="1">
    <source>
        <dbReference type="EnsemblPlants" id="ONIVA04G23720.1"/>
    </source>
</evidence>
<dbReference type="OMA" id="CVHREPF"/>
<name>A0A0E0H5P3_ORYNI</name>
<dbReference type="Proteomes" id="UP000006591">
    <property type="component" value="Chromosome 4"/>
</dbReference>
<proteinExistence type="predicted"/>